<organism evidence="5 6">
    <name type="scientific">Clitoria ternatea</name>
    <name type="common">Butterfly pea</name>
    <dbReference type="NCBI Taxonomy" id="43366"/>
    <lineage>
        <taxon>Eukaryota</taxon>
        <taxon>Viridiplantae</taxon>
        <taxon>Streptophyta</taxon>
        <taxon>Embryophyta</taxon>
        <taxon>Tracheophyta</taxon>
        <taxon>Spermatophyta</taxon>
        <taxon>Magnoliopsida</taxon>
        <taxon>eudicotyledons</taxon>
        <taxon>Gunneridae</taxon>
        <taxon>Pentapetalae</taxon>
        <taxon>rosids</taxon>
        <taxon>fabids</taxon>
        <taxon>Fabales</taxon>
        <taxon>Fabaceae</taxon>
        <taxon>Papilionoideae</taxon>
        <taxon>50 kb inversion clade</taxon>
        <taxon>NPAAA clade</taxon>
        <taxon>indigoferoid/millettioid clade</taxon>
        <taxon>Phaseoleae</taxon>
        <taxon>Clitoria</taxon>
    </lineage>
</organism>
<comment type="caution">
    <text evidence="5">The sequence shown here is derived from an EMBL/GenBank/DDBJ whole genome shotgun (WGS) entry which is preliminary data.</text>
</comment>
<dbReference type="AlphaFoldDB" id="A0AAN9FC41"/>
<dbReference type="GO" id="GO:0060090">
    <property type="term" value="F:molecular adaptor activity"/>
    <property type="evidence" value="ECO:0007669"/>
    <property type="project" value="TreeGrafter"/>
</dbReference>
<keyword evidence="1" id="KW-0132">Cell division</keyword>
<gene>
    <name evidence="5" type="ORF">RJT34_26661</name>
</gene>
<proteinExistence type="predicted"/>
<sequence length="253" mass="27175">MSICEVVSLPLPRTIASIRPLPFGLLLQQEVEAAIPSLFHFHIQALCLSSLVTNVVKIEILTRIGKAVEDCKSLDQNMDHKILVFGLTILKASNTITDIRGGSGSITVDQLVSTFSSDPSLIAFARLCCDPSPPGTIGNALGNEGEKGRSDVDFKEFCLQVLFECVSNNRPPLLQVYLSLYTVVESMSEQVTTSAIIFGDSLSLSGFKLALTYIEALMTGKLSAPKGGIMQSTFVGSLRQGDFASSNQIGVEI</sequence>
<keyword evidence="6" id="KW-1185">Reference proteome</keyword>
<evidence type="ECO:0000256" key="2">
    <source>
        <dbReference type="ARBA" id="ARBA00022776"/>
    </source>
</evidence>
<dbReference type="PANTHER" id="PTHR12827:SF3">
    <property type="entry name" value="ANAPHASE-PROMOTING COMPLEX SUBUNIT 1"/>
    <property type="match status" value="1"/>
</dbReference>
<dbReference type="GO" id="GO:0070979">
    <property type="term" value="P:protein K11-linked ubiquitination"/>
    <property type="evidence" value="ECO:0007669"/>
    <property type="project" value="TreeGrafter"/>
</dbReference>
<accession>A0AAN9FC41</accession>
<dbReference type="GO" id="GO:0031145">
    <property type="term" value="P:anaphase-promoting complex-dependent catabolic process"/>
    <property type="evidence" value="ECO:0007669"/>
    <property type="project" value="TreeGrafter"/>
</dbReference>
<name>A0AAN9FC41_CLITE</name>
<keyword evidence="2" id="KW-0498">Mitosis</keyword>
<evidence type="ECO:0000313" key="5">
    <source>
        <dbReference type="EMBL" id="KAK7271063.1"/>
    </source>
</evidence>
<feature type="domain" description="Anaphase-promoting complex subunit 1 C-terminal" evidence="4">
    <location>
        <begin position="110"/>
        <end position="240"/>
    </location>
</feature>
<reference evidence="5 6" key="1">
    <citation type="submission" date="2024-01" db="EMBL/GenBank/DDBJ databases">
        <title>The genomes of 5 underutilized Papilionoideae crops provide insights into root nodulation and disease resistance.</title>
        <authorList>
            <person name="Yuan L."/>
        </authorList>
    </citation>
    <scope>NUCLEOTIDE SEQUENCE [LARGE SCALE GENOMIC DNA]</scope>
    <source>
        <strain evidence="5">LY-2023</strain>
        <tissue evidence="5">Leaf</tissue>
    </source>
</reference>
<dbReference type="GO" id="GO:0007091">
    <property type="term" value="P:metaphase/anaphase transition of mitotic cell cycle"/>
    <property type="evidence" value="ECO:0007669"/>
    <property type="project" value="TreeGrafter"/>
</dbReference>
<evidence type="ECO:0000313" key="6">
    <source>
        <dbReference type="Proteomes" id="UP001359559"/>
    </source>
</evidence>
<dbReference type="PANTHER" id="PTHR12827">
    <property type="entry name" value="MEIOTIC CHECKPOINT REGULATOR TSG24 FAMILY MEMBER"/>
    <property type="match status" value="1"/>
</dbReference>
<dbReference type="InterPro" id="IPR024990">
    <property type="entry name" value="Apc1"/>
</dbReference>
<dbReference type="Proteomes" id="UP001359559">
    <property type="component" value="Unassembled WGS sequence"/>
</dbReference>
<dbReference type="GO" id="GO:0005680">
    <property type="term" value="C:anaphase-promoting complex"/>
    <property type="evidence" value="ECO:0007669"/>
    <property type="project" value="InterPro"/>
</dbReference>
<keyword evidence="3" id="KW-0131">Cell cycle</keyword>
<evidence type="ECO:0000256" key="1">
    <source>
        <dbReference type="ARBA" id="ARBA00022618"/>
    </source>
</evidence>
<evidence type="ECO:0000259" key="4">
    <source>
        <dbReference type="Pfam" id="PF18122"/>
    </source>
</evidence>
<dbReference type="EMBL" id="JAYKXN010000007">
    <property type="protein sequence ID" value="KAK7271063.1"/>
    <property type="molecule type" value="Genomic_DNA"/>
</dbReference>
<dbReference type="GO" id="GO:0051301">
    <property type="term" value="P:cell division"/>
    <property type="evidence" value="ECO:0007669"/>
    <property type="project" value="UniProtKB-KW"/>
</dbReference>
<dbReference type="InterPro" id="IPR041221">
    <property type="entry name" value="APC1_C"/>
</dbReference>
<evidence type="ECO:0000256" key="3">
    <source>
        <dbReference type="ARBA" id="ARBA00023306"/>
    </source>
</evidence>
<dbReference type="Pfam" id="PF18122">
    <property type="entry name" value="APC1_C"/>
    <property type="match status" value="1"/>
</dbReference>
<protein>
    <recommendedName>
        <fullName evidence="4">Anaphase-promoting complex subunit 1 C-terminal domain-containing protein</fullName>
    </recommendedName>
</protein>